<evidence type="ECO:0000313" key="1">
    <source>
        <dbReference type="EMBL" id="KAJ8019765.1"/>
    </source>
</evidence>
<comment type="caution">
    <text evidence="1">The sequence shown here is derived from an EMBL/GenBank/DDBJ whole genome shotgun (WGS) entry which is preliminary data.</text>
</comment>
<reference evidence="1" key="1">
    <citation type="submission" date="2021-10" db="EMBL/GenBank/DDBJ databases">
        <title>Tropical sea cucumber genome reveals ecological adaptation and Cuvierian tubules defense mechanism.</title>
        <authorList>
            <person name="Chen T."/>
        </authorList>
    </citation>
    <scope>NUCLEOTIDE SEQUENCE</scope>
    <source>
        <strain evidence="1">Nanhai2018</strain>
        <tissue evidence="1">Muscle</tissue>
    </source>
</reference>
<dbReference type="OrthoDB" id="5976811at2759"/>
<dbReference type="EMBL" id="JAIZAY010000023">
    <property type="protein sequence ID" value="KAJ8019765.1"/>
    <property type="molecule type" value="Genomic_DNA"/>
</dbReference>
<keyword evidence="2" id="KW-1185">Reference proteome</keyword>
<gene>
    <name evidence="1" type="ORF">HOLleu_41486</name>
</gene>
<name>A0A9Q0YCJ8_HOLLE</name>
<organism evidence="1 2">
    <name type="scientific">Holothuria leucospilota</name>
    <name type="common">Black long sea cucumber</name>
    <name type="synonym">Mertensiothuria leucospilota</name>
    <dbReference type="NCBI Taxonomy" id="206669"/>
    <lineage>
        <taxon>Eukaryota</taxon>
        <taxon>Metazoa</taxon>
        <taxon>Echinodermata</taxon>
        <taxon>Eleutherozoa</taxon>
        <taxon>Echinozoa</taxon>
        <taxon>Holothuroidea</taxon>
        <taxon>Aspidochirotacea</taxon>
        <taxon>Aspidochirotida</taxon>
        <taxon>Holothuriidae</taxon>
        <taxon>Holothuria</taxon>
    </lineage>
</organism>
<sequence length="362" mass="40335">MEFLKGDAPNPDFTLIVEGGRGDITRDSLIVCKPQECQARVVFTELEATLLSPDVIVENTDDTDTSVRLKATTDKVLTSTVAGEKLWTVKTFFSENRNGRGNRINEQPQILNAVQDDQTLDQGENLIFQEMDFQVDLSGIICNEIPFMCFELAKNPDSSIDYTFETKPVQDPFVDCLSMEDVCKGVVFTEMEWSREVPEDHLPGTESPITIEASIDVEPYSRQVTGVDLWKVSVFASRDVNGNERRDPIFSDVLTPVEAATTLPQGGPLVFPDLETPPFEVDKMGCGEFRYLCVEFQKGENPIPDFTYETQSGEDTIVKCKPEDCAGMYSRTFLGGSVCISLKMEKSLTSLHFHGHGHLNNG</sequence>
<protein>
    <submittedName>
        <fullName evidence="1">Uncharacterized protein</fullName>
    </submittedName>
</protein>
<proteinExistence type="predicted"/>
<evidence type="ECO:0000313" key="2">
    <source>
        <dbReference type="Proteomes" id="UP001152320"/>
    </source>
</evidence>
<accession>A0A9Q0YCJ8</accession>
<dbReference type="Proteomes" id="UP001152320">
    <property type="component" value="Chromosome 23"/>
</dbReference>
<dbReference type="AlphaFoldDB" id="A0A9Q0YCJ8"/>